<evidence type="ECO:0000313" key="1">
    <source>
        <dbReference type="EMBL" id="VEN52184.1"/>
    </source>
</evidence>
<evidence type="ECO:0000313" key="2">
    <source>
        <dbReference type="Proteomes" id="UP000410492"/>
    </source>
</evidence>
<sequence length="50" mass="5765">MRIDDTQSHFSTMLRLFEQKPSTLYYLSFVKAEDRSTALKPDLPAPATVF</sequence>
<reference evidence="1 2" key="1">
    <citation type="submission" date="2019-01" db="EMBL/GenBank/DDBJ databases">
        <authorList>
            <person name="Sayadi A."/>
        </authorList>
    </citation>
    <scope>NUCLEOTIDE SEQUENCE [LARGE SCALE GENOMIC DNA]</scope>
</reference>
<gene>
    <name evidence="1" type="ORF">CALMAC_LOCUS12402</name>
</gene>
<accession>A0A653CW93</accession>
<keyword evidence="2" id="KW-1185">Reference proteome</keyword>
<dbReference type="Proteomes" id="UP000410492">
    <property type="component" value="Unassembled WGS sequence"/>
</dbReference>
<proteinExistence type="predicted"/>
<dbReference type="EMBL" id="CAACVG010009118">
    <property type="protein sequence ID" value="VEN52184.1"/>
    <property type="molecule type" value="Genomic_DNA"/>
</dbReference>
<name>A0A653CW93_CALMS</name>
<protein>
    <submittedName>
        <fullName evidence="1">Uncharacterized protein</fullName>
    </submittedName>
</protein>
<dbReference type="AlphaFoldDB" id="A0A653CW93"/>
<organism evidence="1 2">
    <name type="scientific">Callosobruchus maculatus</name>
    <name type="common">Southern cowpea weevil</name>
    <name type="synonym">Pulse bruchid</name>
    <dbReference type="NCBI Taxonomy" id="64391"/>
    <lineage>
        <taxon>Eukaryota</taxon>
        <taxon>Metazoa</taxon>
        <taxon>Ecdysozoa</taxon>
        <taxon>Arthropoda</taxon>
        <taxon>Hexapoda</taxon>
        <taxon>Insecta</taxon>
        <taxon>Pterygota</taxon>
        <taxon>Neoptera</taxon>
        <taxon>Endopterygota</taxon>
        <taxon>Coleoptera</taxon>
        <taxon>Polyphaga</taxon>
        <taxon>Cucujiformia</taxon>
        <taxon>Chrysomeloidea</taxon>
        <taxon>Chrysomelidae</taxon>
        <taxon>Bruchinae</taxon>
        <taxon>Bruchini</taxon>
        <taxon>Callosobruchus</taxon>
    </lineage>
</organism>
<feature type="non-terminal residue" evidence="1">
    <location>
        <position position="50"/>
    </location>
</feature>